<proteinExistence type="predicted"/>
<dbReference type="InterPro" id="IPR056605">
    <property type="entry name" value="LTI65_LTI78_N"/>
</dbReference>
<dbReference type="Pfam" id="PF23399">
    <property type="entry name" value="LTI65_PGEED"/>
    <property type="match status" value="1"/>
</dbReference>
<keyword evidence="5" id="KW-1185">Reference proteome</keyword>
<evidence type="ECO:0008006" key="6">
    <source>
        <dbReference type="Google" id="ProtNLM"/>
    </source>
</evidence>
<feature type="compositionally biased region" description="Basic and acidic residues" evidence="1">
    <location>
        <begin position="393"/>
        <end position="407"/>
    </location>
</feature>
<feature type="compositionally biased region" description="Basic and acidic residues" evidence="1">
    <location>
        <begin position="61"/>
        <end position="70"/>
    </location>
</feature>
<feature type="compositionally biased region" description="Basic and acidic residues" evidence="1">
    <location>
        <begin position="87"/>
        <end position="101"/>
    </location>
</feature>
<organism evidence="4 5">
    <name type="scientific">Taxus chinensis</name>
    <name type="common">Chinese yew</name>
    <name type="synonym">Taxus wallichiana var. chinensis</name>
    <dbReference type="NCBI Taxonomy" id="29808"/>
    <lineage>
        <taxon>Eukaryota</taxon>
        <taxon>Viridiplantae</taxon>
        <taxon>Streptophyta</taxon>
        <taxon>Embryophyta</taxon>
        <taxon>Tracheophyta</taxon>
        <taxon>Spermatophyta</taxon>
        <taxon>Pinopsida</taxon>
        <taxon>Pinidae</taxon>
        <taxon>Conifers II</taxon>
        <taxon>Cupressales</taxon>
        <taxon>Taxaceae</taxon>
        <taxon>Taxus</taxon>
    </lineage>
</organism>
<feature type="region of interest" description="Disordered" evidence="1">
    <location>
        <begin position="223"/>
        <end position="338"/>
    </location>
</feature>
<protein>
    <recommendedName>
        <fullName evidence="6">Low-temperature-induced 65 kDa protein</fullName>
    </recommendedName>
</protein>
<reference evidence="4 5" key="1">
    <citation type="journal article" date="2021" name="Nat. Plants">
        <title>The Taxus genome provides insights into paclitaxel biosynthesis.</title>
        <authorList>
            <person name="Xiong X."/>
            <person name="Gou J."/>
            <person name="Liao Q."/>
            <person name="Li Y."/>
            <person name="Zhou Q."/>
            <person name="Bi G."/>
            <person name="Li C."/>
            <person name="Du R."/>
            <person name="Wang X."/>
            <person name="Sun T."/>
            <person name="Guo L."/>
            <person name="Liang H."/>
            <person name="Lu P."/>
            <person name="Wu Y."/>
            <person name="Zhang Z."/>
            <person name="Ro D.K."/>
            <person name="Shang Y."/>
            <person name="Huang S."/>
            <person name="Yan J."/>
        </authorList>
    </citation>
    <scope>NUCLEOTIDE SEQUENCE [LARGE SCALE GENOMIC DNA]</scope>
    <source>
        <strain evidence="4">Ta-2019</strain>
    </source>
</reference>
<dbReference type="EMBL" id="JAHRHJ020000007">
    <property type="protein sequence ID" value="KAH9308018.1"/>
    <property type="molecule type" value="Genomic_DNA"/>
</dbReference>
<dbReference type="Pfam" id="PF23403">
    <property type="entry name" value="LTI65_LTI78_N"/>
    <property type="match status" value="1"/>
</dbReference>
<feature type="compositionally biased region" description="Low complexity" evidence="1">
    <location>
        <begin position="532"/>
        <end position="544"/>
    </location>
</feature>
<feature type="domain" description="LTI65/LTI78 N-terminal" evidence="3">
    <location>
        <begin position="29"/>
        <end position="87"/>
    </location>
</feature>
<feature type="region of interest" description="Disordered" evidence="1">
    <location>
        <begin position="520"/>
        <end position="549"/>
    </location>
</feature>
<feature type="compositionally biased region" description="Basic and acidic residues" evidence="1">
    <location>
        <begin position="235"/>
        <end position="248"/>
    </location>
</feature>
<feature type="compositionally biased region" description="Basic and acidic residues" evidence="1">
    <location>
        <begin position="178"/>
        <end position="190"/>
    </location>
</feature>
<evidence type="ECO:0000313" key="5">
    <source>
        <dbReference type="Proteomes" id="UP000824469"/>
    </source>
</evidence>
<feature type="non-terminal residue" evidence="4">
    <location>
        <position position="1"/>
    </location>
</feature>
<name>A0AA38FR50_TAXCH</name>
<evidence type="ECO:0000256" key="1">
    <source>
        <dbReference type="SAM" id="MobiDB-lite"/>
    </source>
</evidence>
<evidence type="ECO:0000313" key="4">
    <source>
        <dbReference type="EMBL" id="KAH9308018.1"/>
    </source>
</evidence>
<dbReference type="GO" id="GO:0009737">
    <property type="term" value="P:response to abscisic acid"/>
    <property type="evidence" value="ECO:0007669"/>
    <property type="project" value="InterPro"/>
</dbReference>
<feature type="region of interest" description="Disordered" evidence="1">
    <location>
        <begin position="117"/>
        <end position="198"/>
    </location>
</feature>
<feature type="region of interest" description="Disordered" evidence="1">
    <location>
        <begin position="1"/>
        <end position="101"/>
    </location>
</feature>
<sequence>MEGHCRMAAPGETNQRLDHLEGNNVQHGHGHEKKSILNKVKDKAKKLKSKVKKTMKSSHGGSHEESHEGSSDYSSGDEEGEEEEEQDKTSEKSDENVDHVAKALAGLDTFGTRDMLKHSNKSTVEPVRAPKTLHNYKDYTPTEETIKENDVGMPSMAERAGEAMAEATESSLGLGKGQKKEDQVGEEKPTLSKLGESVPVVEDNVRQAAAPMEDYFHVAPEKAEVGKSWNQRASEGVEHGKEKLEEFGVHNGPSSTEKPGEEESQSLVGKAEDNVTEAVASVGDHFHATPEKEESGKPWSQKAYEGVDNAKEKLGVHNGSNFSEKAEESSQSLVGKAQDKVNEIGEEKELSYNEKPRNFTGGVISSASEIGSGVMKKASELAEGLKHVLISDQSREGECKEKEDKETQQQQSEGEEKAGQGYAQKLYAAKDVVTSKLGYGGKPSQQNNLIGEPKPADDIQKTGTEAVECAKESKESFKSTIVSKLSPGEDEKALSEAITEAVSNSARSVKDSIVGGFYGGSGKTSSTVDAGTSQSNTQSISSNRRGGKGIVDRVTGVVGSFLGRKQVEDAETEISSSSQRS</sequence>
<feature type="compositionally biased region" description="Acidic residues" evidence="1">
    <location>
        <begin position="75"/>
        <end position="86"/>
    </location>
</feature>
<feature type="region of interest" description="Disordered" evidence="1">
    <location>
        <begin position="437"/>
        <end position="467"/>
    </location>
</feature>
<dbReference type="InterPro" id="IPR037491">
    <property type="entry name" value="LTI78/LTI65"/>
</dbReference>
<gene>
    <name evidence="4" type="ORF">KI387_035929</name>
</gene>
<feature type="compositionally biased region" description="Basic residues" evidence="1">
    <location>
        <begin position="42"/>
        <end position="56"/>
    </location>
</feature>
<dbReference type="PANTHER" id="PTHR33836">
    <property type="entry name" value="LOW-TEMPERATURE-INDUCED 65 KDA PROTEIN-RELATED"/>
    <property type="match status" value="1"/>
</dbReference>
<evidence type="ECO:0000259" key="3">
    <source>
        <dbReference type="Pfam" id="PF23403"/>
    </source>
</evidence>
<accession>A0AA38FR50</accession>
<dbReference type="Proteomes" id="UP000824469">
    <property type="component" value="Unassembled WGS sequence"/>
</dbReference>
<comment type="caution">
    <text evidence="4">The sequence shown here is derived from an EMBL/GenBank/DDBJ whole genome shotgun (WGS) entry which is preliminary data.</text>
</comment>
<evidence type="ECO:0000259" key="2">
    <source>
        <dbReference type="Pfam" id="PF23399"/>
    </source>
</evidence>
<feature type="compositionally biased region" description="Basic and acidic residues" evidence="1">
    <location>
        <begin position="284"/>
        <end position="296"/>
    </location>
</feature>
<feature type="compositionally biased region" description="Polar residues" evidence="1">
    <location>
        <begin position="318"/>
        <end position="333"/>
    </location>
</feature>
<feature type="region of interest" description="Disordered" evidence="1">
    <location>
        <begin position="388"/>
        <end position="421"/>
    </location>
</feature>
<feature type="domain" description="LTI65/LTI78 PGEED repeat" evidence="2">
    <location>
        <begin position="481"/>
        <end position="502"/>
    </location>
</feature>
<dbReference type="InterPro" id="IPR057059">
    <property type="entry name" value="LTI65/LTI78_PGEED"/>
</dbReference>
<dbReference type="AlphaFoldDB" id="A0AA38FR50"/>
<dbReference type="PANTHER" id="PTHR33836:SF1">
    <property type="entry name" value="LOW-TEMPERATURE-INDUCED 65 KDA PROTEIN-RELATED"/>
    <property type="match status" value="1"/>
</dbReference>
<dbReference type="OMA" id="YGEANEF"/>